<reference evidence="2 3" key="1">
    <citation type="submission" date="2017-01" db="EMBL/GenBank/DDBJ databases">
        <authorList>
            <person name="Varghese N."/>
            <person name="Submissions S."/>
        </authorList>
    </citation>
    <scope>NUCLEOTIDE SEQUENCE [LARGE SCALE GENOMIC DNA]</scope>
    <source>
        <strain evidence="2 3">DSM 22782</strain>
    </source>
</reference>
<evidence type="ECO:0008006" key="4">
    <source>
        <dbReference type="Google" id="ProtNLM"/>
    </source>
</evidence>
<evidence type="ECO:0000313" key="2">
    <source>
        <dbReference type="EMBL" id="SIS90172.1"/>
    </source>
</evidence>
<feature type="compositionally biased region" description="Gly residues" evidence="1">
    <location>
        <begin position="532"/>
        <end position="543"/>
    </location>
</feature>
<gene>
    <name evidence="2" type="ORF">SAMN05421758_10923</name>
</gene>
<evidence type="ECO:0000313" key="3">
    <source>
        <dbReference type="Proteomes" id="UP000199777"/>
    </source>
</evidence>
<proteinExistence type="predicted"/>
<keyword evidence="3" id="KW-1185">Reference proteome</keyword>
<dbReference type="Proteomes" id="UP000199777">
    <property type="component" value="Unassembled WGS sequence"/>
</dbReference>
<sequence>MINLTELSVDIAKVDRMSQSGSSLLRLIQNEELPTLDLLVREALQNSLDAKREGFSNVQVDLNLKTFNKNEVLQYFEGLQDTIGKFFTETEQKALTISDSNTEGLTGPLSYEDMESRADQGNLLNLIYEIGRPQEKEGAGGSWGLGKTVYFRAGIGLVIYYSRILTEDKKYESRLAACLIENEEKKEEEIFIPYTSEHKLKRGIAWWGRSEGDKTVPITDENEIDLILQSFNIEPYKNEETGTTVILPFIQEKNLLGEQGERQQLPWESSVEKYLKIAVQRWYSPRLNNVYYPYGGRLECAVNNDFVTREKMEPVFLLMQNLYNLTVDEDSRKEKLQGIEHYVETIKTRGILKDSEAGKLSFAIVHEDKLAMGPPDNLPSPYQYFDIVNYGENENYPIISHTRMPGMIVSYNTSGEWVNKVNTQDEHHYLIGIFVPNSNNEITDVHFREGAPNVEAYLRNTEKADHRSWVDYLYQGHRLNLVDRIQKTLTKRINNKIGRKDKPTDTQRDAQLSNIVGQAILPPRGYGKSSGRAGGKAGGGAPHGGRKDFSYKIQGINIHSINETEISFSIKSTGKNAATLEISALSEQGTVRADKWEEDIETRFPFSVKQIILDEDVGVEPIVTEEFGRSYGEVLDLPESKDEVHGKILVENDDPLIQMKISINKATTLERTENE</sequence>
<dbReference type="EMBL" id="FTOK01000009">
    <property type="protein sequence ID" value="SIS90172.1"/>
    <property type="molecule type" value="Genomic_DNA"/>
</dbReference>
<protein>
    <recommendedName>
        <fullName evidence="4">Histidine kinase-, DNA gyrase B-, and HSP90-like ATPase</fullName>
    </recommendedName>
</protein>
<comment type="caution">
    <text evidence="2">The sequence shown here is derived from an EMBL/GenBank/DDBJ whole genome shotgun (WGS) entry which is preliminary data.</text>
</comment>
<accession>A0ABY1KXS4</accession>
<feature type="region of interest" description="Disordered" evidence="1">
    <location>
        <begin position="523"/>
        <end position="546"/>
    </location>
</feature>
<organism evidence="2 3">
    <name type="scientific">Salimicrobium salexigens</name>
    <dbReference type="NCBI Taxonomy" id="908941"/>
    <lineage>
        <taxon>Bacteria</taxon>
        <taxon>Bacillati</taxon>
        <taxon>Bacillota</taxon>
        <taxon>Bacilli</taxon>
        <taxon>Bacillales</taxon>
        <taxon>Bacillaceae</taxon>
        <taxon>Salimicrobium</taxon>
    </lineage>
</organism>
<evidence type="ECO:0000256" key="1">
    <source>
        <dbReference type="SAM" id="MobiDB-lite"/>
    </source>
</evidence>
<name>A0ABY1KXS4_9BACI</name>
<dbReference type="RefSeq" id="WP_076572278.1">
    <property type="nucleotide sequence ID" value="NZ_FTOK01000009.1"/>
</dbReference>